<name>A0A0F9R8W9_9ZZZZ</name>
<comment type="caution">
    <text evidence="3">The sequence shown here is derived from an EMBL/GenBank/DDBJ whole genome shotgun (WGS) entry which is preliminary data.</text>
</comment>
<keyword evidence="2" id="KW-0812">Transmembrane</keyword>
<feature type="compositionally biased region" description="Polar residues" evidence="1">
    <location>
        <begin position="11"/>
        <end position="20"/>
    </location>
</feature>
<accession>A0A0F9R8W9</accession>
<organism evidence="3">
    <name type="scientific">marine sediment metagenome</name>
    <dbReference type="NCBI Taxonomy" id="412755"/>
    <lineage>
        <taxon>unclassified sequences</taxon>
        <taxon>metagenomes</taxon>
        <taxon>ecological metagenomes</taxon>
    </lineage>
</organism>
<feature type="transmembrane region" description="Helical" evidence="2">
    <location>
        <begin position="26"/>
        <end position="47"/>
    </location>
</feature>
<keyword evidence="2" id="KW-1133">Transmembrane helix</keyword>
<sequence length="117" mass="13246">MTTGRPELVSLTESRGGSNENQREDINWGLCCGATGCYCLYLCYAIYSDVSCAFIEEDRMKRILLLLVLAGMLISAGCNCSREWQVYSEEDFKNGIADKLAREDWMIWSNEGGMYNK</sequence>
<evidence type="ECO:0000313" key="3">
    <source>
        <dbReference type="EMBL" id="KKN21666.1"/>
    </source>
</evidence>
<reference evidence="3" key="1">
    <citation type="journal article" date="2015" name="Nature">
        <title>Complex archaea that bridge the gap between prokaryotes and eukaryotes.</title>
        <authorList>
            <person name="Spang A."/>
            <person name="Saw J.H."/>
            <person name="Jorgensen S.L."/>
            <person name="Zaremba-Niedzwiedzka K."/>
            <person name="Martijn J."/>
            <person name="Lind A.E."/>
            <person name="van Eijk R."/>
            <person name="Schleper C."/>
            <person name="Guy L."/>
            <person name="Ettema T.J."/>
        </authorList>
    </citation>
    <scope>NUCLEOTIDE SEQUENCE</scope>
</reference>
<protein>
    <submittedName>
        <fullName evidence="3">Uncharacterized protein</fullName>
    </submittedName>
</protein>
<keyword evidence="2" id="KW-0472">Membrane</keyword>
<dbReference type="EMBL" id="LAZR01003128">
    <property type="protein sequence ID" value="KKN21666.1"/>
    <property type="molecule type" value="Genomic_DNA"/>
</dbReference>
<feature type="region of interest" description="Disordered" evidence="1">
    <location>
        <begin position="1"/>
        <end position="23"/>
    </location>
</feature>
<proteinExistence type="predicted"/>
<gene>
    <name evidence="3" type="ORF">LCGC14_0922940</name>
</gene>
<evidence type="ECO:0000256" key="1">
    <source>
        <dbReference type="SAM" id="MobiDB-lite"/>
    </source>
</evidence>
<feature type="transmembrane region" description="Helical" evidence="2">
    <location>
        <begin position="59"/>
        <end position="77"/>
    </location>
</feature>
<evidence type="ECO:0000256" key="2">
    <source>
        <dbReference type="SAM" id="Phobius"/>
    </source>
</evidence>
<dbReference type="AlphaFoldDB" id="A0A0F9R8W9"/>